<name>A0AAV5JNF1_9ROSI</name>
<gene>
    <name evidence="8" type="ORF">SLEP1_g24926</name>
</gene>
<dbReference type="PANTHER" id="PTHR33109:SF102">
    <property type="entry name" value="EPIDERMAL PATTERNING FACTOR-LIKE PROTEIN 1"/>
    <property type="match status" value="1"/>
</dbReference>
<evidence type="ECO:0000256" key="1">
    <source>
        <dbReference type="ARBA" id="ARBA00004613"/>
    </source>
</evidence>
<dbReference type="AlphaFoldDB" id="A0AAV5JNF1"/>
<feature type="chain" id="PRO_5043095437" description="Epidermal patterning factor-like protein" evidence="7">
    <location>
        <begin position="24"/>
        <end position="106"/>
    </location>
</feature>
<keyword evidence="5 7" id="KW-0732">Signal</keyword>
<evidence type="ECO:0000256" key="6">
    <source>
        <dbReference type="ARBA" id="ARBA00023157"/>
    </source>
</evidence>
<comment type="function">
    <text evidence="7">Controls stomatal patterning.</text>
</comment>
<evidence type="ECO:0000256" key="5">
    <source>
        <dbReference type="ARBA" id="ARBA00022729"/>
    </source>
</evidence>
<evidence type="ECO:0000256" key="3">
    <source>
        <dbReference type="ARBA" id="ARBA00022473"/>
    </source>
</evidence>
<dbReference type="GO" id="GO:0010052">
    <property type="term" value="P:guard cell differentiation"/>
    <property type="evidence" value="ECO:0007669"/>
    <property type="project" value="UniProtKB-UniRule"/>
</dbReference>
<dbReference type="PANTHER" id="PTHR33109">
    <property type="entry name" value="EPIDERMAL PATTERNING FACTOR-LIKE PROTEIN 4"/>
    <property type="match status" value="1"/>
</dbReference>
<accession>A0AAV5JNF1</accession>
<feature type="signal peptide" evidence="7">
    <location>
        <begin position="1"/>
        <end position="23"/>
    </location>
</feature>
<keyword evidence="4 7" id="KW-0964">Secreted</keyword>
<evidence type="ECO:0000313" key="9">
    <source>
        <dbReference type="Proteomes" id="UP001054252"/>
    </source>
</evidence>
<dbReference type="GO" id="GO:0005576">
    <property type="term" value="C:extracellular region"/>
    <property type="evidence" value="ECO:0007669"/>
    <property type="project" value="UniProtKB-SubCell"/>
</dbReference>
<dbReference type="EMBL" id="BPVZ01000040">
    <property type="protein sequence ID" value="GKV13981.1"/>
    <property type="molecule type" value="Genomic_DNA"/>
</dbReference>
<reference evidence="8 9" key="1">
    <citation type="journal article" date="2021" name="Commun. Biol.">
        <title>The genome of Shorea leprosula (Dipterocarpaceae) highlights the ecological relevance of drought in aseasonal tropical rainforests.</title>
        <authorList>
            <person name="Ng K.K.S."/>
            <person name="Kobayashi M.J."/>
            <person name="Fawcett J.A."/>
            <person name="Hatakeyama M."/>
            <person name="Paape T."/>
            <person name="Ng C.H."/>
            <person name="Ang C.C."/>
            <person name="Tnah L.H."/>
            <person name="Lee C.T."/>
            <person name="Nishiyama T."/>
            <person name="Sese J."/>
            <person name="O'Brien M.J."/>
            <person name="Copetti D."/>
            <person name="Mohd Noor M.I."/>
            <person name="Ong R.C."/>
            <person name="Putra M."/>
            <person name="Sireger I.Z."/>
            <person name="Indrioko S."/>
            <person name="Kosugi Y."/>
            <person name="Izuno A."/>
            <person name="Isagi Y."/>
            <person name="Lee S.L."/>
            <person name="Shimizu K.K."/>
        </authorList>
    </citation>
    <scope>NUCLEOTIDE SEQUENCE [LARGE SCALE GENOMIC DNA]</scope>
    <source>
        <strain evidence="8">214</strain>
    </source>
</reference>
<sequence length="106" mass="11990">MEKGRMLCCFLLTTLQIINWVSPHQQEQIPQVVLNQEQGLAKSNEGKFRLLARLGSRPPNCERKCRDCTPCVATQIPATSDRLGPEFTNYEPEGWKCKCGSSFFSP</sequence>
<comment type="caution">
    <text evidence="8">The sequence shown here is derived from an EMBL/GenBank/DDBJ whole genome shotgun (WGS) entry which is preliminary data.</text>
</comment>
<keyword evidence="6" id="KW-1015">Disulfide bond</keyword>
<proteinExistence type="inferred from homology"/>
<evidence type="ECO:0000256" key="2">
    <source>
        <dbReference type="ARBA" id="ARBA00008127"/>
    </source>
</evidence>
<organism evidence="8 9">
    <name type="scientific">Rubroshorea leprosula</name>
    <dbReference type="NCBI Taxonomy" id="152421"/>
    <lineage>
        <taxon>Eukaryota</taxon>
        <taxon>Viridiplantae</taxon>
        <taxon>Streptophyta</taxon>
        <taxon>Embryophyta</taxon>
        <taxon>Tracheophyta</taxon>
        <taxon>Spermatophyta</taxon>
        <taxon>Magnoliopsida</taxon>
        <taxon>eudicotyledons</taxon>
        <taxon>Gunneridae</taxon>
        <taxon>Pentapetalae</taxon>
        <taxon>rosids</taxon>
        <taxon>malvids</taxon>
        <taxon>Malvales</taxon>
        <taxon>Dipterocarpaceae</taxon>
        <taxon>Rubroshorea</taxon>
    </lineage>
</organism>
<keyword evidence="3 7" id="KW-0217">Developmental protein</keyword>
<comment type="subcellular location">
    <subcellularLocation>
        <location evidence="1 7">Secreted</location>
    </subcellularLocation>
</comment>
<keyword evidence="9" id="KW-1185">Reference proteome</keyword>
<dbReference type="Pfam" id="PF17181">
    <property type="entry name" value="EPF"/>
    <property type="match status" value="1"/>
</dbReference>
<evidence type="ECO:0000256" key="7">
    <source>
        <dbReference type="RuleBase" id="RU367102"/>
    </source>
</evidence>
<protein>
    <recommendedName>
        <fullName evidence="7">Epidermal patterning factor-like protein</fullName>
    </recommendedName>
</protein>
<evidence type="ECO:0000256" key="4">
    <source>
        <dbReference type="ARBA" id="ARBA00022525"/>
    </source>
</evidence>
<comment type="similarity">
    <text evidence="2 7">Belongs to the plant cysteine rich small secretory peptide family. Epidermal patterning factor subfamily.</text>
</comment>
<dbReference type="Proteomes" id="UP001054252">
    <property type="component" value="Unassembled WGS sequence"/>
</dbReference>
<evidence type="ECO:0000313" key="8">
    <source>
        <dbReference type="EMBL" id="GKV13981.1"/>
    </source>
</evidence>
<dbReference type="InterPro" id="IPR039455">
    <property type="entry name" value="EPFL"/>
</dbReference>